<reference evidence="4" key="1">
    <citation type="submission" date="2025-08" db="UniProtKB">
        <authorList>
            <consortium name="RefSeq"/>
        </authorList>
    </citation>
    <scope>IDENTIFICATION</scope>
    <source>
        <tissue evidence="4">Whole sample</tissue>
    </source>
</reference>
<feature type="region of interest" description="Disordered" evidence="1">
    <location>
        <begin position="448"/>
        <end position="479"/>
    </location>
</feature>
<dbReference type="OrthoDB" id="543859at2759"/>
<feature type="compositionally biased region" description="Acidic residues" evidence="1">
    <location>
        <begin position="457"/>
        <end position="476"/>
    </location>
</feature>
<feature type="compositionally biased region" description="Basic and acidic residues" evidence="1">
    <location>
        <begin position="298"/>
        <end position="314"/>
    </location>
</feature>
<gene>
    <name evidence="4" type="primary">LOC111119945</name>
</gene>
<dbReference type="Pfam" id="PF04087">
    <property type="entry name" value="DUF389"/>
    <property type="match status" value="1"/>
</dbReference>
<protein>
    <submittedName>
        <fullName evidence="4">Uncharacterized protein LOC111119945 isoform X1</fullName>
    </submittedName>
</protein>
<feature type="transmembrane region" description="Helical" evidence="2">
    <location>
        <begin position="566"/>
        <end position="591"/>
    </location>
</feature>
<feature type="region of interest" description="Disordered" evidence="1">
    <location>
        <begin position="1"/>
        <end position="314"/>
    </location>
</feature>
<evidence type="ECO:0000256" key="1">
    <source>
        <dbReference type="SAM" id="MobiDB-lite"/>
    </source>
</evidence>
<feature type="compositionally biased region" description="Basic and acidic residues" evidence="1">
    <location>
        <begin position="12"/>
        <end position="55"/>
    </location>
</feature>
<feature type="compositionally biased region" description="Polar residues" evidence="1">
    <location>
        <begin position="123"/>
        <end position="155"/>
    </location>
</feature>
<evidence type="ECO:0000313" key="3">
    <source>
        <dbReference type="Proteomes" id="UP000694844"/>
    </source>
</evidence>
<keyword evidence="2" id="KW-0472">Membrane</keyword>
<keyword evidence="3" id="KW-1185">Reference proteome</keyword>
<feature type="transmembrane region" description="Helical" evidence="2">
    <location>
        <begin position="611"/>
        <end position="632"/>
    </location>
</feature>
<keyword evidence="2" id="KW-0812">Transmembrane</keyword>
<dbReference type="RefSeq" id="XP_022316235.1">
    <property type="nucleotide sequence ID" value="XM_022460527.1"/>
</dbReference>
<evidence type="ECO:0000313" key="4">
    <source>
        <dbReference type="RefSeq" id="XP_022316235.1"/>
    </source>
</evidence>
<dbReference type="PANTHER" id="PTHR20992:SF9">
    <property type="entry name" value="AT15442P-RELATED"/>
    <property type="match status" value="1"/>
</dbReference>
<feature type="compositionally biased region" description="Low complexity" evidence="1">
    <location>
        <begin position="98"/>
        <end position="122"/>
    </location>
</feature>
<dbReference type="AlphaFoldDB" id="A0A8B8CKF1"/>
<feature type="transmembrane region" description="Helical" evidence="2">
    <location>
        <begin position="639"/>
        <end position="664"/>
    </location>
</feature>
<dbReference type="PANTHER" id="PTHR20992">
    <property type="entry name" value="AT15442P-RELATED"/>
    <property type="match status" value="1"/>
</dbReference>
<feature type="transmembrane region" description="Helical" evidence="2">
    <location>
        <begin position="505"/>
        <end position="523"/>
    </location>
</feature>
<feature type="transmembrane region" description="Helical" evidence="2">
    <location>
        <begin position="724"/>
        <end position="745"/>
    </location>
</feature>
<feature type="transmembrane region" description="Helical" evidence="2">
    <location>
        <begin position="529"/>
        <end position="554"/>
    </location>
</feature>
<dbReference type="KEGG" id="cvn:111119945"/>
<evidence type="ECO:0000256" key="2">
    <source>
        <dbReference type="SAM" id="Phobius"/>
    </source>
</evidence>
<organism evidence="3 4">
    <name type="scientific">Crassostrea virginica</name>
    <name type="common">Eastern oyster</name>
    <dbReference type="NCBI Taxonomy" id="6565"/>
    <lineage>
        <taxon>Eukaryota</taxon>
        <taxon>Metazoa</taxon>
        <taxon>Spiralia</taxon>
        <taxon>Lophotrochozoa</taxon>
        <taxon>Mollusca</taxon>
        <taxon>Bivalvia</taxon>
        <taxon>Autobranchia</taxon>
        <taxon>Pteriomorphia</taxon>
        <taxon>Ostreida</taxon>
        <taxon>Ostreoidea</taxon>
        <taxon>Ostreidae</taxon>
        <taxon>Crassostrea</taxon>
    </lineage>
</organism>
<feature type="compositionally biased region" description="Polar residues" evidence="1">
    <location>
        <begin position="166"/>
        <end position="253"/>
    </location>
</feature>
<dbReference type="GeneID" id="111119945"/>
<sequence>MTSFLFVVKIPISEDERDAGSSDGKSESDDSSKNKDNESDVEDKDVSKDADKESPSDTETDATKPSPSNDQLKEQEEEEGGWDFGEGDPGEGEDSNLVGVEESGKEVTVSSVSSTQSQGKSSANAPATVITNESPSQLQGREISQAQDGNTVQSRTGKEEVPQEENIAQQPQDGNVTQQAGCENISQQENITQQKDDVNSVQSQAVNISQSQTGNSIPVQDGNVTKTNDPQTQSVDSQNAQDLTGKPQPSTNPAGAGKEKVNGNNNLMSGPEGSVKTALSIEETSPEKVEVTVIEENTEQKKSPKKTFTVEKAQEDSLPVNGVSERKNPMEGIVEHLEKSESVPPGKLHGKLPLPKSLSDDRISDAGKPEFQTVKFIDDEPLIEVVRRVVESFSIDNFTVQETENRDFYQVIFLDEGGERCESILNQLAKEKIGDHPGTSISIFPSTIYRGNIPKDSDEETEEDGSESSEEDERDEETPFKKSIKARMLVTQVFNTVRDNAQFTFDYLVLCVVASVLACLGLVENSSVILVASMLISPLMGPILGGTFGTVMQNKSLRNLGIKNELIGLMICVISGLLFGFISGAVGIKGANWGSTDSWPTDEMKSRGVPRGLWVGVFIALPSGIGVALSVLGGNSGSLIGVAISASLLPPAVNAGMLWAYSIITAIRPPDLDVTYKNVTIGNKMYLDEIFNPTELLNCKPFLNNKYSPVHSCDMATEALCLGLISLSLTLLNILCIFIMGIAFLKIKEVAPQHTTTDSTRDFWSQDIQVVKESYSTSKGPQSMQLASQARKLLEDWKNKKGNSAETTLKFQEIIEEVENSPEYNQFLPNIGGNLETSIPKMYSRYLKKDFEEAMHEVQQGYIPETRVVEEKTKSGYNVYRTFHGIQPTTRKRHKPRVTFDVEEEAPSKSARRPMSDGNEAKTPTSKRFSMPLSMKSNLYSRRKSKESGARMARFKVSKVNEDQEEGSEATSPMLDSKV</sequence>
<feature type="region of interest" description="Disordered" evidence="1">
    <location>
        <begin position="888"/>
        <end position="979"/>
    </location>
</feature>
<proteinExistence type="predicted"/>
<accession>A0A8B8CKF1</accession>
<keyword evidence="2" id="KW-1133">Transmembrane helix</keyword>
<name>A0A8B8CKF1_CRAVI</name>
<dbReference type="InterPro" id="IPR005240">
    <property type="entry name" value="DUF389"/>
</dbReference>
<feature type="compositionally biased region" description="Acidic residues" evidence="1">
    <location>
        <begin position="75"/>
        <end position="94"/>
    </location>
</feature>
<dbReference type="Proteomes" id="UP000694844">
    <property type="component" value="Chromosome 2"/>
</dbReference>